<dbReference type="InterPro" id="IPR028155">
    <property type="entry name" value="RPA_interact_central"/>
</dbReference>
<reference evidence="9 10" key="1">
    <citation type="journal article" date="2018" name="Sci. Data">
        <title>The draft genome sequence of cork oak.</title>
        <authorList>
            <person name="Ramos A.M."/>
            <person name="Usie A."/>
            <person name="Barbosa P."/>
            <person name="Barros P.M."/>
            <person name="Capote T."/>
            <person name="Chaves I."/>
            <person name="Simoes F."/>
            <person name="Abreu I."/>
            <person name="Carrasquinho I."/>
            <person name="Faro C."/>
            <person name="Guimaraes J.B."/>
            <person name="Mendonca D."/>
            <person name="Nobrega F."/>
            <person name="Rodrigues L."/>
            <person name="Saibo N.J.M."/>
            <person name="Varela M.C."/>
            <person name="Egas C."/>
            <person name="Matos J."/>
            <person name="Miguel C.M."/>
            <person name="Oliveira M.M."/>
            <person name="Ricardo C.P."/>
            <person name="Goncalves S."/>
        </authorList>
    </citation>
    <scope>NUCLEOTIDE SEQUENCE [LARGE SCALE GENOMIC DNA]</scope>
    <source>
        <strain evidence="10">cv. HL8</strain>
    </source>
</reference>
<dbReference type="Pfam" id="PF14768">
    <property type="entry name" value="RPA_interact_C"/>
    <property type="match status" value="1"/>
</dbReference>
<evidence type="ECO:0000259" key="8">
    <source>
        <dbReference type="Pfam" id="PF14768"/>
    </source>
</evidence>
<dbReference type="GO" id="GO:0008270">
    <property type="term" value="F:zinc ion binding"/>
    <property type="evidence" value="ECO:0007669"/>
    <property type="project" value="UniProtKB-KW"/>
</dbReference>
<accession>A0AAW0LP08</accession>
<evidence type="ECO:0008006" key="11">
    <source>
        <dbReference type="Google" id="ProtNLM"/>
    </source>
</evidence>
<evidence type="ECO:0000259" key="7">
    <source>
        <dbReference type="Pfam" id="PF14767"/>
    </source>
</evidence>
<name>A0AAW0LP08_QUESU</name>
<protein>
    <recommendedName>
        <fullName evidence="11">RPA-interacting protein</fullName>
    </recommendedName>
</protein>
<evidence type="ECO:0000256" key="2">
    <source>
        <dbReference type="ARBA" id="ARBA00022723"/>
    </source>
</evidence>
<proteinExistence type="predicted"/>
<dbReference type="InterPro" id="IPR028158">
    <property type="entry name" value="RPA_interact_N_dom"/>
</dbReference>
<comment type="caution">
    <text evidence="9">The sequence shown here is derived from an EMBL/GenBank/DDBJ whole genome shotgun (WGS) entry which is preliminary data.</text>
</comment>
<dbReference type="EMBL" id="PKMF04000075">
    <property type="protein sequence ID" value="KAK7852484.1"/>
    <property type="molecule type" value="Genomic_DNA"/>
</dbReference>
<dbReference type="Pfam" id="PF14767">
    <property type="entry name" value="RPA_interact_M"/>
    <property type="match status" value="1"/>
</dbReference>
<dbReference type="GO" id="GO:0006606">
    <property type="term" value="P:protein import into nucleus"/>
    <property type="evidence" value="ECO:0007669"/>
    <property type="project" value="TreeGrafter"/>
</dbReference>
<keyword evidence="4" id="KW-0862">Zinc</keyword>
<evidence type="ECO:0000259" key="6">
    <source>
        <dbReference type="Pfam" id="PF14766"/>
    </source>
</evidence>
<evidence type="ECO:0000256" key="4">
    <source>
        <dbReference type="ARBA" id="ARBA00022833"/>
    </source>
</evidence>
<dbReference type="InterPro" id="IPR028159">
    <property type="entry name" value="RPA_interact_C_dom"/>
</dbReference>
<dbReference type="GO" id="GO:0005634">
    <property type="term" value="C:nucleus"/>
    <property type="evidence" value="ECO:0007669"/>
    <property type="project" value="UniProtKB-SubCell"/>
</dbReference>
<evidence type="ECO:0000256" key="1">
    <source>
        <dbReference type="ARBA" id="ARBA00004123"/>
    </source>
</evidence>
<dbReference type="PANTHER" id="PTHR31742:SF1">
    <property type="entry name" value="RPA-INTERACTING PROTEIN"/>
    <property type="match status" value="1"/>
</dbReference>
<organism evidence="9 10">
    <name type="scientific">Quercus suber</name>
    <name type="common">Cork oak</name>
    <dbReference type="NCBI Taxonomy" id="58331"/>
    <lineage>
        <taxon>Eukaryota</taxon>
        <taxon>Viridiplantae</taxon>
        <taxon>Streptophyta</taxon>
        <taxon>Embryophyta</taxon>
        <taxon>Tracheophyta</taxon>
        <taxon>Spermatophyta</taxon>
        <taxon>Magnoliopsida</taxon>
        <taxon>eudicotyledons</taxon>
        <taxon>Gunneridae</taxon>
        <taxon>Pentapetalae</taxon>
        <taxon>rosids</taxon>
        <taxon>fabids</taxon>
        <taxon>Fagales</taxon>
        <taxon>Fagaceae</taxon>
        <taxon>Quercus</taxon>
    </lineage>
</organism>
<dbReference type="PANTHER" id="PTHR31742">
    <property type="entry name" value="RPA-INTERACTING PROTEIN RPAIN"/>
    <property type="match status" value="1"/>
</dbReference>
<dbReference type="Proteomes" id="UP000237347">
    <property type="component" value="Unassembled WGS sequence"/>
</dbReference>
<comment type="subcellular location">
    <subcellularLocation>
        <location evidence="1">Nucleus</location>
    </subcellularLocation>
</comment>
<dbReference type="AlphaFoldDB" id="A0AAW0LP08"/>
<feature type="domain" description="RPA-interacting protein N-terminal" evidence="6">
    <location>
        <begin position="23"/>
        <end position="60"/>
    </location>
</feature>
<keyword evidence="3" id="KW-0863">Zinc-finger</keyword>
<dbReference type="InterPro" id="IPR028156">
    <property type="entry name" value="RIP"/>
</dbReference>
<sequence>MEDEDASASPSRLRRRGLSLKKKTHSHFNNYHFWKHKLREKCYKRVREDRTRLLWKLRLPSSPNHNNNKVKDLIQSAFEDIISDELKKIEDSSLNDCLKSPASAPEANDVLWEYDGLHNVSQGECEEILLEMQRIFYEDYRAESTRKEPQAHIETWEDEEDAYLARAVYEHMQLNDEQECEKIWCPICKQGELLENYHLIYCTLCELQLNKDNEVNLDLLRVRLAEAHAEHLDRGCRLKPKFCMEARFDLTALYICCTGCNMFEVVM</sequence>
<keyword evidence="5" id="KW-0539">Nucleus</keyword>
<gene>
    <name evidence="9" type="ORF">CFP56_038875</name>
</gene>
<evidence type="ECO:0000256" key="3">
    <source>
        <dbReference type="ARBA" id="ARBA00022771"/>
    </source>
</evidence>
<evidence type="ECO:0000256" key="5">
    <source>
        <dbReference type="ARBA" id="ARBA00023242"/>
    </source>
</evidence>
<dbReference type="Pfam" id="PF14766">
    <property type="entry name" value="RPA_interact_N"/>
    <property type="match status" value="1"/>
</dbReference>
<keyword evidence="2" id="KW-0479">Metal-binding</keyword>
<evidence type="ECO:0000313" key="10">
    <source>
        <dbReference type="Proteomes" id="UP000237347"/>
    </source>
</evidence>
<keyword evidence="10" id="KW-1185">Reference proteome</keyword>
<feature type="domain" description="RPA-interacting protein C-terminal" evidence="8">
    <location>
        <begin position="184"/>
        <end position="265"/>
    </location>
</feature>
<evidence type="ECO:0000313" key="9">
    <source>
        <dbReference type="EMBL" id="KAK7852484.1"/>
    </source>
</evidence>
<feature type="domain" description="RPA-interacting protein central" evidence="7">
    <location>
        <begin position="76"/>
        <end position="168"/>
    </location>
</feature>